<sequence>MYVKDIAMTFLNSYYNLNAGNVEKQYNEVLKNIGTTHFYGTQLRLYNTFIDRNQTNELIKINKTMLLASGENITLEDGTYKAFDVYYNVDYKLNGKEVVNENAVLIILQDRFGKYRIINVYSFIKAGPLDENKLIALQKCISNFQEKAFNLSDKYLSIRYCGGFNNLSGKLDDLKSITTQKCYDETIKDTKKDLHTYNYAGRNLIHIESCEFKWDEGDDTPSVEVEVESELNGIHKDSYLGSTSHVFILFKDNSYIFSSGN</sequence>
<gene>
    <name evidence="1" type="ORF">CLMAG_27940</name>
</gene>
<evidence type="ECO:0000313" key="1">
    <source>
        <dbReference type="EMBL" id="KZL92980.1"/>
    </source>
</evidence>
<name>A0A162TRY1_9CLOT</name>
<evidence type="ECO:0000313" key="2">
    <source>
        <dbReference type="Proteomes" id="UP000076603"/>
    </source>
</evidence>
<dbReference type="Proteomes" id="UP000076603">
    <property type="component" value="Unassembled WGS sequence"/>
</dbReference>
<dbReference type="RefSeq" id="WP_139264302.1">
    <property type="nucleotide sequence ID" value="NZ_FQXL01000049.1"/>
</dbReference>
<organism evidence="1 2">
    <name type="scientific">Clostridium magnum DSM 2767</name>
    <dbReference type="NCBI Taxonomy" id="1121326"/>
    <lineage>
        <taxon>Bacteria</taxon>
        <taxon>Bacillati</taxon>
        <taxon>Bacillota</taxon>
        <taxon>Clostridia</taxon>
        <taxon>Eubacteriales</taxon>
        <taxon>Clostridiaceae</taxon>
        <taxon>Clostridium</taxon>
    </lineage>
</organism>
<proteinExistence type="predicted"/>
<accession>A0A162TRY1</accession>
<protein>
    <submittedName>
        <fullName evidence="1">Uncharacterized protein</fullName>
    </submittedName>
</protein>
<dbReference type="AlphaFoldDB" id="A0A162TRY1"/>
<keyword evidence="2" id="KW-1185">Reference proteome</keyword>
<dbReference type="EMBL" id="LWAE01000002">
    <property type="protein sequence ID" value="KZL92980.1"/>
    <property type="molecule type" value="Genomic_DNA"/>
</dbReference>
<dbReference type="PATRIC" id="fig|1121326.3.peg.2808"/>
<reference evidence="1 2" key="1">
    <citation type="submission" date="2016-04" db="EMBL/GenBank/DDBJ databases">
        <title>Genome sequence of Clostridium magnum DSM 2767.</title>
        <authorList>
            <person name="Poehlein A."/>
            <person name="Uhlig R."/>
            <person name="Fischer R."/>
            <person name="Bahl H."/>
            <person name="Daniel R."/>
        </authorList>
    </citation>
    <scope>NUCLEOTIDE SEQUENCE [LARGE SCALE GENOMIC DNA]</scope>
    <source>
        <strain evidence="1 2">DSM 2767</strain>
    </source>
</reference>
<comment type="caution">
    <text evidence="1">The sequence shown here is derived from an EMBL/GenBank/DDBJ whole genome shotgun (WGS) entry which is preliminary data.</text>
</comment>